<feature type="region of interest" description="Disordered" evidence="1">
    <location>
        <begin position="27"/>
        <end position="116"/>
    </location>
</feature>
<feature type="compositionally biased region" description="Polar residues" evidence="1">
    <location>
        <begin position="27"/>
        <end position="43"/>
    </location>
</feature>
<sequence>MYSSNPSSVLNGTQLRRRCRRRCECGSTQNFHPHHQSALNPRVNQLRGERSSERNPPPPYPGPSNEAPPPPYWTLRGPRLPYYEPPPPYYEPPPTYYEPPPPYFEPPPPYYPQTPTPRPRRIPLTNYEPPPPHVLRDRTVATSATSACTVSSGIKALSTWDLLQLGFQYRLQCRLI</sequence>
<gene>
    <name evidence="2" type="ORF">SFRICE_038116</name>
</gene>
<evidence type="ECO:0000313" key="2">
    <source>
        <dbReference type="EMBL" id="SOQ42618.1"/>
    </source>
</evidence>
<dbReference type="AlphaFoldDB" id="A0A2H1VP88"/>
<feature type="compositionally biased region" description="Pro residues" evidence="1">
    <location>
        <begin position="55"/>
        <end position="72"/>
    </location>
</feature>
<proteinExistence type="predicted"/>
<feature type="compositionally biased region" description="Pro residues" evidence="1">
    <location>
        <begin position="83"/>
        <end position="116"/>
    </location>
</feature>
<evidence type="ECO:0000256" key="1">
    <source>
        <dbReference type="SAM" id="MobiDB-lite"/>
    </source>
</evidence>
<protein>
    <submittedName>
        <fullName evidence="2">SFRICE_038116</fullName>
    </submittedName>
</protein>
<accession>A0A2H1VP88</accession>
<reference evidence="2" key="1">
    <citation type="submission" date="2016-07" db="EMBL/GenBank/DDBJ databases">
        <authorList>
            <person name="Bretaudeau A."/>
        </authorList>
    </citation>
    <scope>NUCLEOTIDE SEQUENCE</scope>
    <source>
        <strain evidence="2">Rice</strain>
        <tissue evidence="2">Whole body</tissue>
    </source>
</reference>
<dbReference type="EMBL" id="ODYU01003627">
    <property type="protein sequence ID" value="SOQ42618.1"/>
    <property type="molecule type" value="Genomic_DNA"/>
</dbReference>
<organism evidence="2">
    <name type="scientific">Spodoptera frugiperda</name>
    <name type="common">Fall armyworm</name>
    <dbReference type="NCBI Taxonomy" id="7108"/>
    <lineage>
        <taxon>Eukaryota</taxon>
        <taxon>Metazoa</taxon>
        <taxon>Ecdysozoa</taxon>
        <taxon>Arthropoda</taxon>
        <taxon>Hexapoda</taxon>
        <taxon>Insecta</taxon>
        <taxon>Pterygota</taxon>
        <taxon>Neoptera</taxon>
        <taxon>Endopterygota</taxon>
        <taxon>Lepidoptera</taxon>
        <taxon>Glossata</taxon>
        <taxon>Ditrysia</taxon>
        <taxon>Noctuoidea</taxon>
        <taxon>Noctuidae</taxon>
        <taxon>Amphipyrinae</taxon>
        <taxon>Spodoptera</taxon>
    </lineage>
</organism>
<name>A0A2H1VP88_SPOFR</name>